<dbReference type="InterPro" id="IPR036259">
    <property type="entry name" value="MFS_trans_sf"/>
</dbReference>
<accession>A0A0U5CGJ6</accession>
<dbReference type="Pfam" id="PF00083">
    <property type="entry name" value="Sugar_tr"/>
    <property type="match status" value="1"/>
</dbReference>
<feature type="compositionally biased region" description="Basic and acidic residues" evidence="6">
    <location>
        <begin position="8"/>
        <end position="23"/>
    </location>
</feature>
<dbReference type="Proteomes" id="UP000054771">
    <property type="component" value="Unassembled WGS sequence"/>
</dbReference>
<dbReference type="InterPro" id="IPR050360">
    <property type="entry name" value="MFS_Sugar_Transporters"/>
</dbReference>
<feature type="domain" description="Major facilitator superfamily (MFS) profile" evidence="8">
    <location>
        <begin position="56"/>
        <end position="501"/>
    </location>
</feature>
<sequence length="533" mass="58167">MSPSPTVRKTDKEEVEVEHVSHTEKQNVGALTSEVNENNNETLWHSIKQNPWVLVYTFLANSGSLLFGYDVLVQGAITALPMFSAYFGSPFGDSFILPALWQGLWQGLNAFGIMCGAASNGVLQDKFGRKVMFFVGGAISAIGTATTFVASDVDALNARRGLLVLGKFILGASMGILMSTCQTYVSEISPPRLRTILLGLYPFLITVGQMIAISVVFSRINGTTDAAFKVPFASQWAFSAFAIIVSFIIPESPLYLIAKDKLPQAEKSLLRLGCPTPTRRIMVIQATREQERASSAEEATVAELFRGSNLRRTRIVALLNSLQQFIGISLVSNSTYFFIMAGMDPSQSLTMNQAGVGASMGCTLISWVLITHLGRRTAILGSFVMAALFFLGMGIAGFWPHDPKALRFIGVSLILAACCNNLGVGTAYPIAAAEIPSTRLRAKTLGFGFLINAFTTWAFTLCVPYMFNADEGNLGGKIGFVFVGFCVVGFVLSWLEIPETKDITYAQIDHLFQQRIPTRRFKDESLREIPLDK</sequence>
<feature type="region of interest" description="Disordered" evidence="6">
    <location>
        <begin position="1"/>
        <end position="23"/>
    </location>
</feature>
<name>A0A0U5CGJ6_ASPCI</name>
<dbReference type="AlphaFoldDB" id="A0A0U5CGJ6"/>
<dbReference type="InterPro" id="IPR020846">
    <property type="entry name" value="MFS_dom"/>
</dbReference>
<keyword evidence="10" id="KW-1185">Reference proteome</keyword>
<dbReference type="PANTHER" id="PTHR48022:SF41">
    <property type="entry name" value="MAJOR FACILITATOR SUPERFAMILY (MFS) PROFILE DOMAIN-CONTAINING PROTEIN"/>
    <property type="match status" value="1"/>
</dbReference>
<feature type="transmembrane region" description="Helical" evidence="7">
    <location>
        <begin position="315"/>
        <end position="339"/>
    </location>
</feature>
<dbReference type="PROSITE" id="PS00217">
    <property type="entry name" value="SUGAR_TRANSPORT_2"/>
    <property type="match status" value="1"/>
</dbReference>
<proteinExistence type="inferred from homology"/>
<feature type="transmembrane region" description="Helical" evidence="7">
    <location>
        <begin position="131"/>
        <end position="150"/>
    </location>
</feature>
<dbReference type="SUPFAM" id="SSF103473">
    <property type="entry name" value="MFS general substrate transporter"/>
    <property type="match status" value="1"/>
</dbReference>
<dbReference type="Gene3D" id="1.20.1250.20">
    <property type="entry name" value="MFS general substrate transporter like domains"/>
    <property type="match status" value="1"/>
</dbReference>
<reference evidence="10" key="1">
    <citation type="journal article" date="2016" name="Genome Announc.">
        <title>Draft genome sequences of fungus Aspergillus calidoustus.</title>
        <authorList>
            <person name="Horn F."/>
            <person name="Linde J."/>
            <person name="Mattern D.J."/>
            <person name="Walther G."/>
            <person name="Guthke R."/>
            <person name="Scherlach K."/>
            <person name="Martin K."/>
            <person name="Brakhage A.A."/>
            <person name="Petzke L."/>
            <person name="Valiante V."/>
        </authorList>
    </citation>
    <scope>NUCLEOTIDE SEQUENCE [LARGE SCALE GENOMIC DNA]</scope>
    <source>
        <strain evidence="10">SF006504</strain>
    </source>
</reference>
<evidence type="ECO:0000256" key="3">
    <source>
        <dbReference type="ARBA" id="ARBA00022692"/>
    </source>
</evidence>
<feature type="transmembrane region" description="Helical" evidence="7">
    <location>
        <begin position="478"/>
        <end position="495"/>
    </location>
</feature>
<evidence type="ECO:0000256" key="2">
    <source>
        <dbReference type="ARBA" id="ARBA00010992"/>
    </source>
</evidence>
<organism evidence="9 10">
    <name type="scientific">Aspergillus calidoustus</name>
    <dbReference type="NCBI Taxonomy" id="454130"/>
    <lineage>
        <taxon>Eukaryota</taxon>
        <taxon>Fungi</taxon>
        <taxon>Dikarya</taxon>
        <taxon>Ascomycota</taxon>
        <taxon>Pezizomycotina</taxon>
        <taxon>Eurotiomycetes</taxon>
        <taxon>Eurotiomycetidae</taxon>
        <taxon>Eurotiales</taxon>
        <taxon>Aspergillaceae</taxon>
        <taxon>Aspergillus</taxon>
        <taxon>Aspergillus subgen. Nidulantes</taxon>
    </lineage>
</organism>
<feature type="transmembrane region" description="Helical" evidence="7">
    <location>
        <begin position="99"/>
        <end position="119"/>
    </location>
</feature>
<keyword evidence="3 7" id="KW-0812">Transmembrane</keyword>
<dbReference type="InterPro" id="IPR005828">
    <property type="entry name" value="MFS_sugar_transport-like"/>
</dbReference>
<dbReference type="InterPro" id="IPR005829">
    <property type="entry name" value="Sugar_transporter_CS"/>
</dbReference>
<dbReference type="EMBL" id="CDMC01000015">
    <property type="protein sequence ID" value="CEL09609.1"/>
    <property type="molecule type" value="Genomic_DNA"/>
</dbReference>
<comment type="subcellular location">
    <subcellularLocation>
        <location evidence="1">Membrane</location>
        <topology evidence="1">Multi-pass membrane protein</topology>
    </subcellularLocation>
</comment>
<keyword evidence="5 7" id="KW-0472">Membrane</keyword>
<gene>
    <name evidence="9" type="ORF">ASPCAL12744</name>
</gene>
<feature type="transmembrane region" description="Helical" evidence="7">
    <location>
        <begin position="377"/>
        <end position="399"/>
    </location>
</feature>
<feature type="transmembrane region" description="Helical" evidence="7">
    <location>
        <begin position="66"/>
        <end position="87"/>
    </location>
</feature>
<dbReference type="OrthoDB" id="6612291at2759"/>
<feature type="transmembrane region" description="Helical" evidence="7">
    <location>
        <begin position="237"/>
        <end position="258"/>
    </location>
</feature>
<evidence type="ECO:0000259" key="8">
    <source>
        <dbReference type="PROSITE" id="PS50850"/>
    </source>
</evidence>
<evidence type="ECO:0000256" key="7">
    <source>
        <dbReference type="SAM" id="Phobius"/>
    </source>
</evidence>
<evidence type="ECO:0000256" key="6">
    <source>
        <dbReference type="SAM" id="MobiDB-lite"/>
    </source>
</evidence>
<feature type="transmembrane region" description="Helical" evidence="7">
    <location>
        <begin position="405"/>
        <end position="424"/>
    </location>
</feature>
<keyword evidence="4 7" id="KW-1133">Transmembrane helix</keyword>
<feature type="transmembrane region" description="Helical" evidence="7">
    <location>
        <begin position="351"/>
        <end position="370"/>
    </location>
</feature>
<dbReference type="PROSITE" id="PS50850">
    <property type="entry name" value="MFS"/>
    <property type="match status" value="1"/>
</dbReference>
<feature type="transmembrane region" description="Helical" evidence="7">
    <location>
        <begin position="445"/>
        <end position="466"/>
    </location>
</feature>
<evidence type="ECO:0000313" key="9">
    <source>
        <dbReference type="EMBL" id="CEL09609.1"/>
    </source>
</evidence>
<protein>
    <recommendedName>
        <fullName evidence="8">Major facilitator superfamily (MFS) profile domain-containing protein</fullName>
    </recommendedName>
</protein>
<feature type="transmembrane region" description="Helical" evidence="7">
    <location>
        <begin position="162"/>
        <end position="185"/>
    </location>
</feature>
<dbReference type="GO" id="GO:0016020">
    <property type="term" value="C:membrane"/>
    <property type="evidence" value="ECO:0007669"/>
    <property type="project" value="UniProtKB-SubCell"/>
</dbReference>
<dbReference type="OMA" id="TWISETT"/>
<feature type="transmembrane region" description="Helical" evidence="7">
    <location>
        <begin position="197"/>
        <end position="217"/>
    </location>
</feature>
<evidence type="ECO:0000256" key="4">
    <source>
        <dbReference type="ARBA" id="ARBA00022989"/>
    </source>
</evidence>
<comment type="similarity">
    <text evidence="2">Belongs to the major facilitator superfamily. Sugar transporter (TC 2.A.1.1) family.</text>
</comment>
<evidence type="ECO:0000256" key="5">
    <source>
        <dbReference type="ARBA" id="ARBA00023136"/>
    </source>
</evidence>
<dbReference type="PANTHER" id="PTHR48022">
    <property type="entry name" value="PLASTIDIC GLUCOSE TRANSPORTER 4"/>
    <property type="match status" value="1"/>
</dbReference>
<evidence type="ECO:0000256" key="1">
    <source>
        <dbReference type="ARBA" id="ARBA00004141"/>
    </source>
</evidence>
<evidence type="ECO:0000313" key="10">
    <source>
        <dbReference type="Proteomes" id="UP000054771"/>
    </source>
</evidence>
<dbReference type="GO" id="GO:0005351">
    <property type="term" value="F:carbohydrate:proton symporter activity"/>
    <property type="evidence" value="ECO:0007669"/>
    <property type="project" value="TreeGrafter"/>
</dbReference>